<sequence length="106" mass="12190">MKLRNGGGENEAPLKTLTKDTIPTLRGGNELETKLVKIAQLAIERPKEQFTSLIHLLDEKALYMCHQELNGDKAVGVDEVTKVFDLNSERYFKRRIVIWVRQVPRE</sequence>
<proteinExistence type="predicted"/>
<dbReference type="EMBL" id="CP126084">
    <property type="protein sequence ID" value="WHX48544.1"/>
    <property type="molecule type" value="Genomic_DNA"/>
</dbReference>
<evidence type="ECO:0000313" key="3">
    <source>
        <dbReference type="Proteomes" id="UP001177943"/>
    </source>
</evidence>
<protein>
    <submittedName>
        <fullName evidence="2">Uncharacterized protein</fullName>
    </submittedName>
</protein>
<feature type="region of interest" description="Disordered" evidence="1">
    <location>
        <begin position="1"/>
        <end position="25"/>
    </location>
</feature>
<reference evidence="2" key="1">
    <citation type="submission" date="2023-05" db="EMBL/GenBank/DDBJ databases">
        <title>Comparative genomics of Bacillaceae isolates and their secondary metabolite potential.</title>
        <authorList>
            <person name="Song L."/>
            <person name="Nielsen L.J."/>
            <person name="Mohite O."/>
            <person name="Xu X."/>
            <person name="Weber T."/>
            <person name="Kovacs A.T."/>
        </authorList>
    </citation>
    <scope>NUCLEOTIDE SEQUENCE</scope>
    <source>
        <strain evidence="2">B2_4</strain>
    </source>
</reference>
<dbReference type="AlphaFoldDB" id="A0AA95I6Q7"/>
<evidence type="ECO:0000256" key="1">
    <source>
        <dbReference type="SAM" id="MobiDB-lite"/>
    </source>
</evidence>
<dbReference type="Proteomes" id="UP001177943">
    <property type="component" value="Chromosome"/>
</dbReference>
<dbReference type="RefSeq" id="WP_283925913.1">
    <property type="nucleotide sequence ID" value="NZ_CP126084.1"/>
</dbReference>
<accession>A0AA95I6Q7</accession>
<gene>
    <name evidence="2" type="ORF">QNH46_21140</name>
</gene>
<organism evidence="2 3">
    <name type="scientific">Paenibacillus woosongensis</name>
    <dbReference type="NCBI Taxonomy" id="307580"/>
    <lineage>
        <taxon>Bacteria</taxon>
        <taxon>Bacillati</taxon>
        <taxon>Bacillota</taxon>
        <taxon>Bacilli</taxon>
        <taxon>Bacillales</taxon>
        <taxon>Paenibacillaceae</taxon>
        <taxon>Paenibacillus</taxon>
    </lineage>
</organism>
<dbReference type="KEGG" id="pwn:QNH46_21140"/>
<name>A0AA95I6Q7_9BACL</name>
<evidence type="ECO:0000313" key="2">
    <source>
        <dbReference type="EMBL" id="WHX48544.1"/>
    </source>
</evidence>